<reference evidence="2" key="1">
    <citation type="journal article" date="2020" name="Fungal Divers.">
        <title>Resolving the Mortierellaceae phylogeny through synthesis of multi-gene phylogenetics and phylogenomics.</title>
        <authorList>
            <person name="Vandepol N."/>
            <person name="Liber J."/>
            <person name="Desiro A."/>
            <person name="Na H."/>
            <person name="Kennedy M."/>
            <person name="Barry K."/>
            <person name="Grigoriev I.V."/>
            <person name="Miller A.N."/>
            <person name="O'Donnell K."/>
            <person name="Stajich J.E."/>
            <person name="Bonito G."/>
        </authorList>
    </citation>
    <scope>NUCLEOTIDE SEQUENCE</scope>
    <source>
        <strain evidence="2">MES-2147</strain>
    </source>
</reference>
<feature type="region of interest" description="Disordered" evidence="1">
    <location>
        <begin position="1"/>
        <end position="56"/>
    </location>
</feature>
<gene>
    <name evidence="2" type="ORF">BGZ65_012280</name>
</gene>
<feature type="non-terminal residue" evidence="2">
    <location>
        <position position="56"/>
    </location>
</feature>
<proteinExistence type="predicted"/>
<dbReference type="EMBL" id="JAAAHW010008449">
    <property type="protein sequence ID" value="KAF9944297.1"/>
    <property type="molecule type" value="Genomic_DNA"/>
</dbReference>
<sequence>MPPPPVPEPEEPKPSRPSQSQYSNPSSEAAKDPEPDKASLNGDAYVTQWHNRRQDD</sequence>
<keyword evidence="3" id="KW-1185">Reference proteome</keyword>
<organism evidence="2 3">
    <name type="scientific">Modicella reniformis</name>
    <dbReference type="NCBI Taxonomy" id="1440133"/>
    <lineage>
        <taxon>Eukaryota</taxon>
        <taxon>Fungi</taxon>
        <taxon>Fungi incertae sedis</taxon>
        <taxon>Mucoromycota</taxon>
        <taxon>Mortierellomycotina</taxon>
        <taxon>Mortierellomycetes</taxon>
        <taxon>Mortierellales</taxon>
        <taxon>Mortierellaceae</taxon>
        <taxon>Modicella</taxon>
    </lineage>
</organism>
<accession>A0A9P6IS63</accession>
<name>A0A9P6IS63_9FUNG</name>
<comment type="caution">
    <text evidence="2">The sequence shown here is derived from an EMBL/GenBank/DDBJ whole genome shotgun (WGS) entry which is preliminary data.</text>
</comment>
<dbReference type="Proteomes" id="UP000749646">
    <property type="component" value="Unassembled WGS sequence"/>
</dbReference>
<evidence type="ECO:0000313" key="2">
    <source>
        <dbReference type="EMBL" id="KAF9944297.1"/>
    </source>
</evidence>
<evidence type="ECO:0000313" key="3">
    <source>
        <dbReference type="Proteomes" id="UP000749646"/>
    </source>
</evidence>
<protein>
    <submittedName>
        <fullName evidence="2">Uncharacterized protein</fullName>
    </submittedName>
</protein>
<evidence type="ECO:0000256" key="1">
    <source>
        <dbReference type="SAM" id="MobiDB-lite"/>
    </source>
</evidence>
<dbReference type="AlphaFoldDB" id="A0A9P6IS63"/>